<gene>
    <name evidence="9" type="primary">cheB</name>
    <name evidence="9" type="ORF">SGRAN_2953</name>
</gene>
<dbReference type="InterPro" id="IPR008248">
    <property type="entry name" value="CheB-like"/>
</dbReference>
<keyword evidence="1 5" id="KW-0145">Chemotaxis</keyword>
<dbReference type="SMART" id="SM00448">
    <property type="entry name" value="REC"/>
    <property type="match status" value="1"/>
</dbReference>
<dbReference type="GO" id="GO:0005737">
    <property type="term" value="C:cytoplasm"/>
    <property type="evidence" value="ECO:0007669"/>
    <property type="project" value="InterPro"/>
</dbReference>
<feature type="active site" evidence="5">
    <location>
        <position position="215"/>
    </location>
</feature>
<dbReference type="InterPro" id="IPR000673">
    <property type="entry name" value="Sig_transdc_resp-reg_Me-estase"/>
</dbReference>
<comment type="catalytic activity">
    <reaction evidence="4">
        <text>[protein]-L-glutamate 5-O-methyl ester + H2O = L-glutamyl-[protein] + methanol + H(+)</text>
        <dbReference type="Rhea" id="RHEA:23236"/>
        <dbReference type="Rhea" id="RHEA-COMP:10208"/>
        <dbReference type="Rhea" id="RHEA-COMP:10311"/>
        <dbReference type="ChEBI" id="CHEBI:15377"/>
        <dbReference type="ChEBI" id="CHEBI:15378"/>
        <dbReference type="ChEBI" id="CHEBI:17790"/>
        <dbReference type="ChEBI" id="CHEBI:29973"/>
        <dbReference type="ChEBI" id="CHEBI:82795"/>
        <dbReference type="EC" id="3.1.1.61"/>
    </reaction>
</comment>
<dbReference type="GO" id="GO:0000156">
    <property type="term" value="F:phosphorelay response regulator activity"/>
    <property type="evidence" value="ECO:0007669"/>
    <property type="project" value="InterPro"/>
</dbReference>
<dbReference type="PANTHER" id="PTHR42872">
    <property type="entry name" value="PROTEIN-GLUTAMATE METHYLESTERASE/PROTEIN-GLUTAMINE GLUTAMINASE"/>
    <property type="match status" value="1"/>
</dbReference>
<dbReference type="Gene3D" id="3.40.50.2300">
    <property type="match status" value="1"/>
</dbReference>
<keyword evidence="6" id="KW-0597">Phosphoprotein</keyword>
<dbReference type="GO" id="GO:0006935">
    <property type="term" value="P:chemotaxis"/>
    <property type="evidence" value="ECO:0007669"/>
    <property type="project" value="UniProtKB-UniRule"/>
</dbReference>
<organism evidence="9 10">
    <name type="scientific">Sphingopyxis granuli</name>
    <dbReference type="NCBI Taxonomy" id="267128"/>
    <lineage>
        <taxon>Bacteria</taxon>
        <taxon>Pseudomonadati</taxon>
        <taxon>Pseudomonadota</taxon>
        <taxon>Alphaproteobacteria</taxon>
        <taxon>Sphingomonadales</taxon>
        <taxon>Sphingomonadaceae</taxon>
        <taxon>Sphingopyxis</taxon>
    </lineage>
</organism>
<feature type="domain" description="Response regulatory" evidence="7">
    <location>
        <begin position="24"/>
        <end position="142"/>
    </location>
</feature>
<dbReference type="Pfam" id="PF01339">
    <property type="entry name" value="CheB_methylest"/>
    <property type="match status" value="1"/>
</dbReference>
<dbReference type="SUPFAM" id="SSF52172">
    <property type="entry name" value="CheY-like"/>
    <property type="match status" value="1"/>
</dbReference>
<evidence type="ECO:0000259" key="8">
    <source>
        <dbReference type="PROSITE" id="PS50122"/>
    </source>
</evidence>
<evidence type="ECO:0000256" key="4">
    <source>
        <dbReference type="ARBA" id="ARBA00048267"/>
    </source>
</evidence>
<dbReference type="PROSITE" id="PS50122">
    <property type="entry name" value="CHEB"/>
    <property type="match status" value="1"/>
</dbReference>
<evidence type="ECO:0000256" key="6">
    <source>
        <dbReference type="PROSITE-ProRule" id="PRU00169"/>
    </source>
</evidence>
<dbReference type="GO" id="GO:0008984">
    <property type="term" value="F:protein-glutamate methylesterase activity"/>
    <property type="evidence" value="ECO:0007669"/>
    <property type="project" value="UniProtKB-EC"/>
</dbReference>
<protein>
    <recommendedName>
        <fullName evidence="3">protein-glutamate methylesterase</fullName>
        <ecNumber evidence="3">3.1.1.61</ecNumber>
    </recommendedName>
</protein>
<feature type="active site" evidence="5">
    <location>
        <position position="188"/>
    </location>
</feature>
<evidence type="ECO:0000256" key="1">
    <source>
        <dbReference type="ARBA" id="ARBA00022500"/>
    </source>
</evidence>
<evidence type="ECO:0000313" key="9">
    <source>
        <dbReference type="EMBL" id="AMG75300.1"/>
    </source>
</evidence>
<dbReference type="Gene3D" id="3.40.50.180">
    <property type="entry name" value="Methylesterase CheB, C-terminal domain"/>
    <property type="match status" value="1"/>
</dbReference>
<reference evidence="9 10" key="1">
    <citation type="journal article" date="2016" name="BMC Genomics">
        <title>Genomic analysis of the nitrate-respiring Sphingopyxis granuli (formerly Sphingomonas macrogoltabida) strain TFA.</title>
        <authorList>
            <person name="Garcia-Romero I."/>
            <person name="Perez-Pulido A.J."/>
            <person name="Gonzalez-Flores Y.E."/>
            <person name="Reyes-Ramirez F."/>
            <person name="Santero E."/>
            <person name="Floriano B."/>
        </authorList>
    </citation>
    <scope>NUCLEOTIDE SEQUENCE [LARGE SCALE GENOMIC DNA]</scope>
    <source>
        <strain evidence="9 10">TFA</strain>
    </source>
</reference>
<proteinExistence type="predicted"/>
<dbReference type="InterPro" id="IPR011006">
    <property type="entry name" value="CheY-like_superfamily"/>
</dbReference>
<dbReference type="Pfam" id="PF00072">
    <property type="entry name" value="Response_reg"/>
    <property type="match status" value="1"/>
</dbReference>
<dbReference type="PANTHER" id="PTHR42872:SF3">
    <property type="entry name" value="PROTEIN-GLUTAMATE METHYLESTERASE_PROTEIN-GLUTAMINE GLUTAMINASE 1"/>
    <property type="match status" value="1"/>
</dbReference>
<dbReference type="CDD" id="cd16432">
    <property type="entry name" value="CheB_Rec"/>
    <property type="match status" value="1"/>
</dbReference>
<dbReference type="SUPFAM" id="SSF52738">
    <property type="entry name" value="Methylesterase CheB, C-terminal domain"/>
    <property type="match status" value="1"/>
</dbReference>
<dbReference type="Proteomes" id="UP000058599">
    <property type="component" value="Chromosome"/>
</dbReference>
<dbReference type="RefSeq" id="WP_067184883.1">
    <property type="nucleotide sequence ID" value="NZ_CP012199.1"/>
</dbReference>
<keyword evidence="2 5" id="KW-0378">Hydrolase</keyword>
<accession>A0AA86GLS6</accession>
<dbReference type="InterPro" id="IPR035909">
    <property type="entry name" value="CheB_C"/>
</dbReference>
<dbReference type="PROSITE" id="PS50110">
    <property type="entry name" value="RESPONSE_REGULATORY"/>
    <property type="match status" value="1"/>
</dbReference>
<dbReference type="AlphaFoldDB" id="A0AA86GLS6"/>
<evidence type="ECO:0000256" key="2">
    <source>
        <dbReference type="ARBA" id="ARBA00022801"/>
    </source>
</evidence>
<evidence type="ECO:0000313" key="10">
    <source>
        <dbReference type="Proteomes" id="UP000058599"/>
    </source>
</evidence>
<dbReference type="EC" id="3.1.1.61" evidence="3"/>
<dbReference type="EMBL" id="CP012199">
    <property type="protein sequence ID" value="AMG75300.1"/>
    <property type="molecule type" value="Genomic_DNA"/>
</dbReference>
<name>A0AA86GLS6_9SPHN</name>
<dbReference type="PIRSF" id="PIRSF000876">
    <property type="entry name" value="RR_chemtxs_CheB"/>
    <property type="match status" value="1"/>
</dbReference>
<dbReference type="NCBIfam" id="NF001965">
    <property type="entry name" value="PRK00742.1"/>
    <property type="match status" value="1"/>
</dbReference>
<evidence type="ECO:0000256" key="5">
    <source>
        <dbReference type="PROSITE-ProRule" id="PRU00050"/>
    </source>
</evidence>
<evidence type="ECO:0000259" key="7">
    <source>
        <dbReference type="PROSITE" id="PS50110"/>
    </source>
</evidence>
<sequence length="372" mass="38661">MTRPQPRPTDPPPEEAGPVPRDVRVMLVDDSLVVRSILERIIEQRPGLSICASFASAQDALAWLAREPADVVVLDLEMPGMTGIDALPLILQRAANARVLILSSNCVEGGSAAIDALALGASDTLAKPGRGSFSGRFAEVLTDRILSLGQRPPAIPAAARAVRRPARLAAAPVIDAGQPLECIAVAASTGGIPAFTTFLAHLDPRIRAPILLTQHLPDAFMEFYARQIATLTTRRVHVATAGMPVEAGHIYLAPGDAHLVVVANGRRREIALDRHPVDNGCCPSADPMLASVAEVYGEGGVAVILSGMGRDGAQGAARLKAAGGTVFAQAPESCVIWGMPGAVSRTGIAAATLNPDAIALMLGGSLAGRPRR</sequence>
<feature type="modified residue" description="4-aspartylphosphate" evidence="6">
    <location>
        <position position="75"/>
    </location>
</feature>
<dbReference type="CDD" id="cd17541">
    <property type="entry name" value="REC_CheB-like"/>
    <property type="match status" value="1"/>
</dbReference>
<dbReference type="InterPro" id="IPR001789">
    <property type="entry name" value="Sig_transdc_resp-reg_receiver"/>
</dbReference>
<dbReference type="KEGG" id="sgi:SGRAN_2953"/>
<keyword evidence="10" id="KW-1185">Reference proteome</keyword>
<feature type="active site" evidence="5">
    <location>
        <position position="311"/>
    </location>
</feature>
<feature type="domain" description="CheB-type methylesterase" evidence="8">
    <location>
        <begin position="179"/>
        <end position="362"/>
    </location>
</feature>
<evidence type="ECO:0000256" key="3">
    <source>
        <dbReference type="ARBA" id="ARBA00039140"/>
    </source>
</evidence>